<gene>
    <name evidence="2" type="ORF">SAMN04244560_02931</name>
</gene>
<proteinExistence type="predicted"/>
<evidence type="ECO:0000313" key="2">
    <source>
        <dbReference type="EMBL" id="SDG80842.1"/>
    </source>
</evidence>
<evidence type="ECO:0000256" key="1">
    <source>
        <dbReference type="SAM" id="Phobius"/>
    </source>
</evidence>
<reference evidence="2 3" key="1">
    <citation type="submission" date="2016-10" db="EMBL/GenBank/DDBJ databases">
        <authorList>
            <person name="de Groot N.N."/>
        </authorList>
    </citation>
    <scope>NUCLEOTIDE SEQUENCE [LARGE SCALE GENOMIC DNA]</scope>
    <source>
        <strain evidence="2 3">DSM 569</strain>
    </source>
</reference>
<name>A0A1G7X9F9_THETY</name>
<keyword evidence="1" id="KW-1133">Transmembrane helix</keyword>
<protein>
    <submittedName>
        <fullName evidence="2">Uncharacterized protein</fullName>
    </submittedName>
</protein>
<dbReference type="AlphaFoldDB" id="A0A1G7X9F9"/>
<feature type="transmembrane region" description="Helical" evidence="1">
    <location>
        <begin position="6"/>
        <end position="23"/>
    </location>
</feature>
<sequence length="151" mass="17496">MPWIITFVVSWIILFLLVDWRYIKYTVWGGLLALSFQLVVDEIAIGLNLYDFSNVVIRIFDSSLFFTLGAPFCIGVLYAQTYPKNNILRLINVIVLTALFFIMEYSLVHIGALKYLHWHYLYSLIIDVAALLALGNLITIFKLSPWMRRGK</sequence>
<evidence type="ECO:0000313" key="3">
    <source>
        <dbReference type="Proteomes" id="UP000183404"/>
    </source>
</evidence>
<keyword evidence="1" id="KW-0812">Transmembrane</keyword>
<feature type="transmembrane region" description="Helical" evidence="1">
    <location>
        <begin position="56"/>
        <end position="78"/>
    </location>
</feature>
<organism evidence="2 3">
    <name type="scientific">Thermoanaerobacter thermohydrosulfuricus</name>
    <name type="common">Clostridium thermohydrosulfuricum</name>
    <dbReference type="NCBI Taxonomy" id="1516"/>
    <lineage>
        <taxon>Bacteria</taxon>
        <taxon>Bacillati</taxon>
        <taxon>Bacillota</taxon>
        <taxon>Clostridia</taxon>
        <taxon>Thermoanaerobacterales</taxon>
        <taxon>Thermoanaerobacteraceae</taxon>
        <taxon>Thermoanaerobacter</taxon>
    </lineage>
</organism>
<feature type="transmembrane region" description="Helical" evidence="1">
    <location>
        <begin position="90"/>
        <end position="108"/>
    </location>
</feature>
<feature type="transmembrane region" description="Helical" evidence="1">
    <location>
        <begin position="120"/>
        <end position="141"/>
    </location>
</feature>
<feature type="transmembrane region" description="Helical" evidence="1">
    <location>
        <begin position="30"/>
        <end position="50"/>
    </location>
</feature>
<keyword evidence="1" id="KW-0472">Membrane</keyword>
<dbReference type="Proteomes" id="UP000183404">
    <property type="component" value="Unassembled WGS sequence"/>
</dbReference>
<dbReference type="EMBL" id="FNBS01000155">
    <property type="protein sequence ID" value="SDG80842.1"/>
    <property type="molecule type" value="Genomic_DNA"/>
</dbReference>
<accession>A0A1G7X9F9</accession>
<dbReference type="RefSeq" id="WP_003866587.1">
    <property type="nucleotide sequence ID" value="NZ_FNBS01000155.1"/>
</dbReference>